<dbReference type="EMBL" id="JAAAHW010010451">
    <property type="protein sequence ID" value="KAF9925845.1"/>
    <property type="molecule type" value="Genomic_DNA"/>
</dbReference>
<dbReference type="SUPFAM" id="SSF46689">
    <property type="entry name" value="Homeodomain-like"/>
    <property type="match status" value="2"/>
</dbReference>
<organism evidence="4 5">
    <name type="scientific">Modicella reniformis</name>
    <dbReference type="NCBI Taxonomy" id="1440133"/>
    <lineage>
        <taxon>Eukaryota</taxon>
        <taxon>Fungi</taxon>
        <taxon>Fungi incertae sedis</taxon>
        <taxon>Mucoromycota</taxon>
        <taxon>Mortierellomycotina</taxon>
        <taxon>Mortierellomycetes</taxon>
        <taxon>Mortierellales</taxon>
        <taxon>Mortierellaceae</taxon>
        <taxon>Modicella</taxon>
    </lineage>
</organism>
<feature type="domain" description="HTH CENPB-type" evidence="3">
    <location>
        <begin position="257"/>
        <end position="334"/>
    </location>
</feature>
<keyword evidence="5" id="KW-1185">Reference proteome</keyword>
<keyword evidence="2" id="KW-0539">Nucleus</keyword>
<dbReference type="Pfam" id="PF03221">
    <property type="entry name" value="HTH_Tnp_Tc5"/>
    <property type="match status" value="1"/>
</dbReference>
<dbReference type="OrthoDB" id="2443471at2759"/>
<accession>A0A9P6LR39</accession>
<evidence type="ECO:0000313" key="5">
    <source>
        <dbReference type="Proteomes" id="UP000749646"/>
    </source>
</evidence>
<gene>
    <name evidence="4" type="ORF">BGZ65_007542</name>
</gene>
<evidence type="ECO:0000256" key="2">
    <source>
        <dbReference type="ARBA" id="ARBA00023242"/>
    </source>
</evidence>
<dbReference type="AlphaFoldDB" id="A0A9P6LR39"/>
<dbReference type="Pfam" id="PF04218">
    <property type="entry name" value="CENP-B_N"/>
    <property type="match status" value="1"/>
</dbReference>
<feature type="non-terminal residue" evidence="4">
    <location>
        <position position="583"/>
    </location>
</feature>
<proteinExistence type="predicted"/>
<keyword evidence="1" id="KW-0238">DNA-binding</keyword>
<reference evidence="4" key="1">
    <citation type="journal article" date="2020" name="Fungal Divers.">
        <title>Resolving the Mortierellaceae phylogeny through synthesis of multi-gene phylogenetics and phylogenomics.</title>
        <authorList>
            <person name="Vandepol N."/>
            <person name="Liber J."/>
            <person name="Desiro A."/>
            <person name="Na H."/>
            <person name="Kennedy M."/>
            <person name="Barry K."/>
            <person name="Grigoriev I.V."/>
            <person name="Miller A.N."/>
            <person name="O'Donnell K."/>
            <person name="Stajich J.E."/>
            <person name="Bonito G."/>
        </authorList>
    </citation>
    <scope>NUCLEOTIDE SEQUENCE</scope>
    <source>
        <strain evidence="4">MES-2147</strain>
    </source>
</reference>
<dbReference type="InterPro" id="IPR007889">
    <property type="entry name" value="HTH_Psq"/>
</dbReference>
<dbReference type="PANTHER" id="PTHR19303:SF73">
    <property type="entry name" value="PROTEIN PDC2"/>
    <property type="match status" value="1"/>
</dbReference>
<sequence length="583" mass="67137">MDIDRGVLESILTTANTHIMPPPFDPVDDLLGQVDIKTLLADNNDCPSWQPTPQVMPPIHSDPGDTFNDLDFFPGDMTTQASHPESSSSYQFLLPQSMPTVDNYQLLQHVAQLETQHQQQNQQLIQIHFPQQEQIQAMQEQLQLKNTLPSEPLPEIPEHLIEQAPTASQSLRSDSSVIISDTQSLDEQTLLCDTRKRPRNPLQVERRIEIVKYAEENPHMTTRELALHFRVPRPTMYGILKSKDTLLGQPMAAFIPNSYRIAESRFRILEEVLNIWINDLRSRHIPVKGKTVMAQAMDIHRMLSGLLVESLLPCLFTSGWLKGFKRRRKIDFKPKRIESAANAQGDVDAAFRRKMFSDYSPKNIFVCEMTSLYLNLDPSRLQPDTAKEITTRTIDSPSASVVFCFNLLLLDWREPLVLVRQSARDDLKTIKGYHERILDSKGEDLTQPTLLDWLLDFDRSLDRRILLVVDEPIWRLLNRDGKDFHAALQRIRVLGPSKNTTNHLPMSARLAKWFKETYYRKLLEAFVFNTLEEYASVILQSWNEIMKISRLYLPDPLRQQWDKESPDYLISGLSGLVFGSIVM</sequence>
<protein>
    <recommendedName>
        <fullName evidence="3">HTH CENPB-type domain-containing protein</fullName>
    </recommendedName>
</protein>
<dbReference type="Gene3D" id="1.10.10.60">
    <property type="entry name" value="Homeodomain-like"/>
    <property type="match status" value="2"/>
</dbReference>
<dbReference type="GO" id="GO:0003677">
    <property type="term" value="F:DNA binding"/>
    <property type="evidence" value="ECO:0007669"/>
    <property type="project" value="UniProtKB-KW"/>
</dbReference>
<evidence type="ECO:0000256" key="1">
    <source>
        <dbReference type="ARBA" id="ARBA00023125"/>
    </source>
</evidence>
<evidence type="ECO:0000259" key="3">
    <source>
        <dbReference type="PROSITE" id="PS51253"/>
    </source>
</evidence>
<comment type="caution">
    <text evidence="4">The sequence shown here is derived from an EMBL/GenBank/DDBJ whole genome shotgun (WGS) entry which is preliminary data.</text>
</comment>
<dbReference type="PROSITE" id="PS51253">
    <property type="entry name" value="HTH_CENPB"/>
    <property type="match status" value="1"/>
</dbReference>
<dbReference type="InterPro" id="IPR009057">
    <property type="entry name" value="Homeodomain-like_sf"/>
</dbReference>
<evidence type="ECO:0000313" key="4">
    <source>
        <dbReference type="EMBL" id="KAF9925845.1"/>
    </source>
</evidence>
<dbReference type="Proteomes" id="UP000749646">
    <property type="component" value="Unassembled WGS sequence"/>
</dbReference>
<name>A0A9P6LR39_9FUNG</name>
<dbReference type="PANTHER" id="PTHR19303">
    <property type="entry name" value="TRANSPOSON"/>
    <property type="match status" value="1"/>
</dbReference>
<dbReference type="InterPro" id="IPR050863">
    <property type="entry name" value="CenT-Element_Derived"/>
</dbReference>
<dbReference type="InterPro" id="IPR006600">
    <property type="entry name" value="HTH_CenpB_DNA-bd_dom"/>
</dbReference>
<dbReference type="GO" id="GO:0005634">
    <property type="term" value="C:nucleus"/>
    <property type="evidence" value="ECO:0007669"/>
    <property type="project" value="TreeGrafter"/>
</dbReference>